<evidence type="ECO:0000256" key="1">
    <source>
        <dbReference type="SAM" id="MobiDB-lite"/>
    </source>
</evidence>
<dbReference type="Proteomes" id="UP000189055">
    <property type="component" value="Plasmid pAC1084_1"/>
</dbReference>
<dbReference type="KEGG" id="aper:A0U91_14890"/>
<organism evidence="2 3">
    <name type="scientific">Acetobacter persici</name>
    <dbReference type="NCBI Taxonomy" id="1076596"/>
    <lineage>
        <taxon>Bacteria</taxon>
        <taxon>Pseudomonadati</taxon>
        <taxon>Pseudomonadota</taxon>
        <taxon>Alphaproteobacteria</taxon>
        <taxon>Acetobacterales</taxon>
        <taxon>Acetobacteraceae</taxon>
        <taxon>Acetobacter</taxon>
    </lineage>
</organism>
<gene>
    <name evidence="2" type="ORF">A0U91_14890</name>
</gene>
<reference evidence="2 3" key="1">
    <citation type="submission" date="2016-03" db="EMBL/GenBank/DDBJ databases">
        <title>Acetic acid bacteria sequencing.</title>
        <authorList>
            <person name="Brandt J."/>
            <person name="Jakob F."/>
            <person name="Vogel R.F."/>
        </authorList>
    </citation>
    <scope>NUCLEOTIDE SEQUENCE [LARGE SCALE GENOMIC DNA]</scope>
    <source>
        <strain evidence="2 3">TMW2.1084</strain>
        <plasmid evidence="3">pac1084_1</plasmid>
    </source>
</reference>
<protein>
    <submittedName>
        <fullName evidence="2">Uncharacterized protein</fullName>
    </submittedName>
</protein>
<accession>A0A1U9LIS8</accession>
<proteinExistence type="predicted"/>
<dbReference type="EMBL" id="CP014688">
    <property type="protein sequence ID" value="AQT06308.1"/>
    <property type="molecule type" value="Genomic_DNA"/>
</dbReference>
<dbReference type="AlphaFoldDB" id="A0A1U9LIS8"/>
<evidence type="ECO:0000313" key="3">
    <source>
        <dbReference type="Proteomes" id="UP000189055"/>
    </source>
</evidence>
<evidence type="ECO:0000313" key="2">
    <source>
        <dbReference type="EMBL" id="AQT06308.1"/>
    </source>
</evidence>
<feature type="region of interest" description="Disordered" evidence="1">
    <location>
        <begin position="31"/>
        <end position="67"/>
    </location>
</feature>
<keyword evidence="2" id="KW-0614">Plasmid</keyword>
<name>A0A1U9LIS8_9PROT</name>
<sequence>MRDEGKSDGHLRMGALGVILSMSAGLGLAGPFGSRHARSESPRMNKRSPTVRSKQEKAKICRNQAARKARRIARSARKELKK</sequence>
<geneLocation type="plasmid" evidence="3">
    <name>pac1084_1</name>
</geneLocation>